<dbReference type="KEGG" id="phm:PSMK_04280"/>
<evidence type="ECO:0000256" key="1">
    <source>
        <dbReference type="SAM" id="Phobius"/>
    </source>
</evidence>
<proteinExistence type="predicted"/>
<keyword evidence="1" id="KW-0472">Membrane</keyword>
<gene>
    <name evidence="2" type="ordered locus">PSMK_04280</name>
</gene>
<organism evidence="2 3">
    <name type="scientific">Phycisphaera mikurensis (strain NBRC 102666 / KCTC 22515 / FYK2301M01)</name>
    <dbReference type="NCBI Taxonomy" id="1142394"/>
    <lineage>
        <taxon>Bacteria</taxon>
        <taxon>Pseudomonadati</taxon>
        <taxon>Planctomycetota</taxon>
        <taxon>Phycisphaerae</taxon>
        <taxon>Phycisphaerales</taxon>
        <taxon>Phycisphaeraceae</taxon>
        <taxon>Phycisphaera</taxon>
    </lineage>
</organism>
<keyword evidence="1" id="KW-0812">Transmembrane</keyword>
<dbReference type="RefSeq" id="WP_014435807.1">
    <property type="nucleotide sequence ID" value="NC_017080.1"/>
</dbReference>
<protein>
    <submittedName>
        <fullName evidence="2">Uncharacterized protein</fullName>
    </submittedName>
</protein>
<dbReference type="HOGENOM" id="CLU_483009_0_0_0"/>
<name>I0IBE9_PHYMF</name>
<evidence type="ECO:0000313" key="2">
    <source>
        <dbReference type="EMBL" id="BAM02587.1"/>
    </source>
</evidence>
<keyword evidence="1" id="KW-1133">Transmembrane helix</keyword>
<feature type="transmembrane region" description="Helical" evidence="1">
    <location>
        <begin position="186"/>
        <end position="211"/>
    </location>
</feature>
<reference evidence="2 3" key="1">
    <citation type="submission" date="2012-02" db="EMBL/GenBank/DDBJ databases">
        <title>Complete genome sequence of Phycisphaera mikurensis NBRC 102666.</title>
        <authorList>
            <person name="Ankai A."/>
            <person name="Hosoyama A."/>
            <person name="Terui Y."/>
            <person name="Sekine M."/>
            <person name="Fukai R."/>
            <person name="Kato Y."/>
            <person name="Nakamura S."/>
            <person name="Yamada-Narita S."/>
            <person name="Kawakoshi A."/>
            <person name="Fukunaga Y."/>
            <person name="Yamazaki S."/>
            <person name="Fujita N."/>
        </authorList>
    </citation>
    <scope>NUCLEOTIDE SEQUENCE [LARGE SCALE GENOMIC DNA]</scope>
    <source>
        <strain evidence="3">NBRC 102666 / KCTC 22515 / FYK2301M01</strain>
    </source>
</reference>
<feature type="transmembrane region" description="Helical" evidence="1">
    <location>
        <begin position="304"/>
        <end position="322"/>
    </location>
</feature>
<dbReference type="EMBL" id="AP012338">
    <property type="protein sequence ID" value="BAM02587.1"/>
    <property type="molecule type" value="Genomic_DNA"/>
</dbReference>
<evidence type="ECO:0000313" key="3">
    <source>
        <dbReference type="Proteomes" id="UP000007881"/>
    </source>
</evidence>
<feature type="transmembrane region" description="Helical" evidence="1">
    <location>
        <begin position="148"/>
        <end position="165"/>
    </location>
</feature>
<sequence length="564" mass="59861">MNPPPAPVPPAAPRALLPPLRAGVAVVVSLLVLAAALFSRALAGGPGFDTDQYALPALNNAASRFDESMWHNTGQTGINLQMYAASRLGVSSVEGFRIVAAAIALAAAAVMVRTAVRERVVPRGAAPLLVAVLLLNEPFMHWGTYGPFMYAEFLASGALAWWWMLRWRRTRFHGGLAEAVLTPAALVLSVYVYIGSALPLAVAGLLALGHALAADRGGGSPTRPRPAWGRASLYAASLAIAAPAVYALASHKELREPRRGIHHLLFSRQNGGNAGGLAAVPGFLVEHTGWWIRSALQPVEGFGLLFWPMVLALLVGLIGCLARRGTPAAATAWFVLLNAAGMAVLAIRPGTPFGSVRYGLFVQLAILVTAAAGLGILAARTRAAFARDERATAPPASAPPARARPRRSWLLLAAVVLLGVVLSARWLGQAAEHRAAFERVVAMVERTRGWPTVSDSLAHYAMLYIGESAQHAASVVPKNLVRPGDAADDAGAVQVAALEALGDPPRLRTLSRFQNVEPVARPGGEGPRVGYENHPVVDAWVNDRYRPVERESVPSLNVTLWERK</sequence>
<feature type="transmembrane region" description="Helical" evidence="1">
    <location>
        <begin position="95"/>
        <end position="112"/>
    </location>
</feature>
<accession>I0IBE9</accession>
<dbReference type="AlphaFoldDB" id="I0IBE9"/>
<feature type="transmembrane region" description="Helical" evidence="1">
    <location>
        <begin position="329"/>
        <end position="348"/>
    </location>
</feature>
<feature type="transmembrane region" description="Helical" evidence="1">
    <location>
        <begin position="409"/>
        <end position="428"/>
    </location>
</feature>
<dbReference type="Proteomes" id="UP000007881">
    <property type="component" value="Chromosome"/>
</dbReference>
<feature type="transmembrane region" description="Helical" evidence="1">
    <location>
        <begin position="360"/>
        <end position="379"/>
    </location>
</feature>
<feature type="transmembrane region" description="Helical" evidence="1">
    <location>
        <begin position="231"/>
        <end position="249"/>
    </location>
</feature>
<feature type="transmembrane region" description="Helical" evidence="1">
    <location>
        <begin position="22"/>
        <end position="43"/>
    </location>
</feature>
<keyword evidence="3" id="KW-1185">Reference proteome</keyword>
<feature type="transmembrane region" description="Helical" evidence="1">
    <location>
        <begin position="270"/>
        <end position="292"/>
    </location>
</feature>